<comment type="similarity">
    <text evidence="10">In the C-terminal section; belongs to the aldose epimerase family.</text>
</comment>
<evidence type="ECO:0000256" key="6">
    <source>
        <dbReference type="ARBA" id="ARBA00023144"/>
    </source>
</evidence>
<organism evidence="13 14">
    <name type="scientific">Hebeloma cylindrosporum</name>
    <dbReference type="NCBI Taxonomy" id="76867"/>
    <lineage>
        <taxon>Eukaryota</taxon>
        <taxon>Fungi</taxon>
        <taxon>Dikarya</taxon>
        <taxon>Basidiomycota</taxon>
        <taxon>Agaricomycotina</taxon>
        <taxon>Agaricomycetes</taxon>
        <taxon>Agaricomycetidae</taxon>
        <taxon>Agaricales</taxon>
        <taxon>Agaricineae</taxon>
        <taxon>Hymenogastraceae</taxon>
        <taxon>Hebeloma</taxon>
    </lineage>
</organism>
<protein>
    <recommendedName>
        <fullName evidence="12">NAD-dependent epimerase/dehydratase domain-containing protein</fullName>
    </recommendedName>
</protein>
<dbReference type="InterPro" id="IPR005886">
    <property type="entry name" value="UDP_G4E"/>
</dbReference>
<reference evidence="13 14" key="1">
    <citation type="submission" date="2014-04" db="EMBL/GenBank/DDBJ databases">
        <authorList>
            <consortium name="DOE Joint Genome Institute"/>
            <person name="Kuo A."/>
            <person name="Gay G."/>
            <person name="Dore J."/>
            <person name="Kohler A."/>
            <person name="Nagy L.G."/>
            <person name="Floudas D."/>
            <person name="Copeland A."/>
            <person name="Barry K.W."/>
            <person name="Cichocki N."/>
            <person name="Veneault-Fourrey C."/>
            <person name="LaButti K."/>
            <person name="Lindquist E.A."/>
            <person name="Lipzen A."/>
            <person name="Lundell T."/>
            <person name="Morin E."/>
            <person name="Murat C."/>
            <person name="Sun H."/>
            <person name="Tunlid A."/>
            <person name="Henrissat B."/>
            <person name="Grigoriev I.V."/>
            <person name="Hibbett D.S."/>
            <person name="Martin F."/>
            <person name="Nordberg H.P."/>
            <person name="Cantor M.N."/>
            <person name="Hua S.X."/>
        </authorList>
    </citation>
    <scope>NUCLEOTIDE SEQUENCE [LARGE SCALE GENOMIC DNA]</scope>
    <source>
        <strain evidence="14">h7</strain>
    </source>
</reference>
<comment type="pathway">
    <text evidence="4">Carbohydrate metabolism; hexose metabolism.</text>
</comment>
<accession>A0A0C3CUE1</accession>
<evidence type="ECO:0000256" key="7">
    <source>
        <dbReference type="ARBA" id="ARBA00023235"/>
    </source>
</evidence>
<evidence type="ECO:0000256" key="11">
    <source>
        <dbReference type="SAM" id="MobiDB-lite"/>
    </source>
</evidence>
<evidence type="ECO:0000313" key="14">
    <source>
        <dbReference type="Proteomes" id="UP000053424"/>
    </source>
</evidence>
<evidence type="ECO:0000256" key="5">
    <source>
        <dbReference type="ARBA" id="ARBA00023027"/>
    </source>
</evidence>
<dbReference type="InterPro" id="IPR021861">
    <property type="entry name" value="THO_THOC1"/>
</dbReference>
<keyword evidence="6" id="KW-0119">Carbohydrate metabolism</keyword>
<dbReference type="CDD" id="cd05247">
    <property type="entry name" value="UDP_G4E_1_SDR_e"/>
    <property type="match status" value="1"/>
</dbReference>
<dbReference type="GO" id="GO:0006012">
    <property type="term" value="P:galactose metabolic process"/>
    <property type="evidence" value="ECO:0007669"/>
    <property type="project" value="UniProtKB-KW"/>
</dbReference>
<feature type="domain" description="NAD-dependent epimerase/dehydratase" evidence="12">
    <location>
        <begin position="713"/>
        <end position="984"/>
    </location>
</feature>
<keyword evidence="6" id="KW-0299">Galactose metabolism</keyword>
<feature type="compositionally biased region" description="Polar residues" evidence="11">
    <location>
        <begin position="538"/>
        <end position="550"/>
    </location>
</feature>
<evidence type="ECO:0000256" key="10">
    <source>
        <dbReference type="ARBA" id="ARBA00038238"/>
    </source>
</evidence>
<dbReference type="OrthoDB" id="9402762at2759"/>
<dbReference type="InterPro" id="IPR001509">
    <property type="entry name" value="Epimerase_deHydtase"/>
</dbReference>
<evidence type="ECO:0000256" key="8">
    <source>
        <dbReference type="ARBA" id="ARBA00037676"/>
    </source>
</evidence>
<dbReference type="Pfam" id="PF01370">
    <property type="entry name" value="Epimerase"/>
    <property type="match status" value="1"/>
</dbReference>
<dbReference type="NCBIfam" id="TIGR01179">
    <property type="entry name" value="galE"/>
    <property type="match status" value="1"/>
</dbReference>
<dbReference type="SUPFAM" id="SSF51735">
    <property type="entry name" value="NAD(P)-binding Rossmann-fold domains"/>
    <property type="match status" value="1"/>
</dbReference>
<comment type="pathway">
    <text evidence="3">Carbohydrate metabolism; galactose metabolism.</text>
</comment>
<feature type="region of interest" description="Disordered" evidence="11">
    <location>
        <begin position="682"/>
        <end position="712"/>
    </location>
</feature>
<reference evidence="14" key="2">
    <citation type="submission" date="2015-01" db="EMBL/GenBank/DDBJ databases">
        <title>Evolutionary Origins and Diversification of the Mycorrhizal Mutualists.</title>
        <authorList>
            <consortium name="DOE Joint Genome Institute"/>
            <consortium name="Mycorrhizal Genomics Consortium"/>
            <person name="Kohler A."/>
            <person name="Kuo A."/>
            <person name="Nagy L.G."/>
            <person name="Floudas D."/>
            <person name="Copeland A."/>
            <person name="Barry K.W."/>
            <person name="Cichocki N."/>
            <person name="Veneault-Fourrey C."/>
            <person name="LaButti K."/>
            <person name="Lindquist E.A."/>
            <person name="Lipzen A."/>
            <person name="Lundell T."/>
            <person name="Morin E."/>
            <person name="Murat C."/>
            <person name="Riley R."/>
            <person name="Ohm R."/>
            <person name="Sun H."/>
            <person name="Tunlid A."/>
            <person name="Henrissat B."/>
            <person name="Grigoriev I.V."/>
            <person name="Hibbett D.S."/>
            <person name="Martin F."/>
        </authorList>
    </citation>
    <scope>NUCLEOTIDE SEQUENCE [LARGE SCALE GENOMIC DNA]</scope>
    <source>
        <strain evidence="14">h7</strain>
    </source>
</reference>
<proteinExistence type="inferred from homology"/>
<keyword evidence="14" id="KW-1185">Reference proteome</keyword>
<dbReference type="InterPro" id="IPR036291">
    <property type="entry name" value="NAD(P)-bd_dom_sf"/>
</dbReference>
<comment type="function">
    <text evidence="8">Mutarotase converts alpha-aldose to the beta-anomer. It is active on D-glucose, L-arabinose, D-xylose, D-galactose, maltose and lactose.</text>
</comment>
<dbReference type="Gene3D" id="3.90.25.10">
    <property type="entry name" value="UDP-galactose 4-epimerase, domain 1"/>
    <property type="match status" value="1"/>
</dbReference>
<feature type="compositionally biased region" description="Basic and acidic residues" evidence="11">
    <location>
        <begin position="682"/>
        <end position="693"/>
    </location>
</feature>
<comment type="similarity">
    <text evidence="9">In the N-terminal section; belongs to the NAD(P)-dependent epimerase/dehydratase family.</text>
</comment>
<dbReference type="HOGENOM" id="CLU_284132_0_0_1"/>
<feature type="compositionally biased region" description="Basic and acidic residues" evidence="11">
    <location>
        <begin position="209"/>
        <end position="226"/>
    </location>
</feature>
<feature type="region of interest" description="Disordered" evidence="11">
    <location>
        <begin position="532"/>
        <end position="599"/>
    </location>
</feature>
<dbReference type="AlphaFoldDB" id="A0A0C3CUE1"/>
<evidence type="ECO:0000256" key="2">
    <source>
        <dbReference type="ARBA" id="ARBA00001911"/>
    </source>
</evidence>
<sequence length="1085" mass="120625">MLSLQPLLASLLDSLPPSPIEKEKLDELVARTIHESTDKSSSENRRVQWEYLLKDDLFLLAANEGTAVKTDEKIYYEQMSVKLDLALTFTEQDACEPTFPFLVLQDLLETQTIASCSHIFSWIESRAARLTEGMIPQKGKALILLRTLNDLLRRLSKTGSTTIFCGRILTFLSGVFPLGERSGVNLRGEYGPTWEGVLFSDRLKHDDKTTIPKADEGDKQDDKMQVDPKPSGAQTIAEKKEDFYNTFWSLQLPFSKPPEFAKPDTFGNFKQAVNKVLPVIKEATAKERAMMGSRTGAGGANLLKRKRDPDEENNSTEYFFAKFLTNPDLLDLEIADTHFRRQFLFQLLILMNHLLSFTKTAKAAWTTPRNRSLQMDFTLEESDAQWVQETSTKVIEELRQTTPNGRTFADTVSTILERDKNWVKWKNELCTPFDKEPWGALVGGTKVDIFDATKGTREKMQNPPSDWKWKLGTEPLTEIWEMGYTSLQDLQNPFQTGDVKDFVKKIKLEDGRIALKKQRLEKISALAKARASEAAKATTTLPTTIVSDNAPNKPEGPRPESAQGSLTVPRPVTGVGSSPIHPSLPPKPGSPSKFTQEPVKTAIASPRVIEVVTPTPAIQATTQPIPAPAPAIVDPEIAIYEENKQRWAWLALRAARDQYLQHFGKIGTGDIEALASEIEKEKEEKEKSLKDEGMIAEEQESGSPSSGTTDKKVLVTGGSGYIGSHVIYVLQKTRRYKVISIDNNHNSNPEALNRVSQLSKSELPAHPTDSERESTEIDSRNCDLTLPDQIRSVFESYGKGGIWGVIHIAAYKAVGESTEIPLTYYANNVGATVSLLQIMAEYDCNRIVYSSSATVYGTPPIIPIPETTRLQADSPYGKTKVMAETIIDDLCHADKTWRAISLRYFNPAGAHPSGLIGEDPRGRPGNLLPLLAHMAVGRVKDATLKVFGNDYPTPDGTCVRDYLHIMDLASGHVLALDALGPESKIYQPDATAFFKAYNLGKGKGMSVLQIVEAMRKATGFDYKYEIIGRRRGDVPDLTADPTLAEKELGFMAPENLETMCRDLWNWQSKNPLGYGEQELSKTSSV</sequence>
<keyword evidence="5" id="KW-0520">NAD</keyword>
<dbReference type="EMBL" id="KN831769">
    <property type="protein sequence ID" value="KIM47729.1"/>
    <property type="molecule type" value="Genomic_DNA"/>
</dbReference>
<evidence type="ECO:0000256" key="1">
    <source>
        <dbReference type="ARBA" id="ARBA00000083"/>
    </source>
</evidence>
<dbReference type="PANTHER" id="PTHR43725:SF47">
    <property type="entry name" value="UDP-GLUCOSE 4-EPIMERASE"/>
    <property type="match status" value="1"/>
</dbReference>
<evidence type="ECO:0000256" key="4">
    <source>
        <dbReference type="ARBA" id="ARBA00005028"/>
    </source>
</evidence>
<evidence type="ECO:0000259" key="12">
    <source>
        <dbReference type="Pfam" id="PF01370"/>
    </source>
</evidence>
<dbReference type="Proteomes" id="UP000053424">
    <property type="component" value="Unassembled WGS sequence"/>
</dbReference>
<feature type="region of interest" description="Disordered" evidence="11">
    <location>
        <begin position="209"/>
        <end position="232"/>
    </location>
</feature>
<comment type="catalytic activity">
    <reaction evidence="1">
        <text>UDP-alpha-D-glucose = UDP-alpha-D-galactose</text>
        <dbReference type="Rhea" id="RHEA:22168"/>
        <dbReference type="ChEBI" id="CHEBI:58885"/>
        <dbReference type="ChEBI" id="CHEBI:66914"/>
        <dbReference type="EC" id="5.1.3.2"/>
    </reaction>
</comment>
<evidence type="ECO:0000313" key="13">
    <source>
        <dbReference type="EMBL" id="KIM47729.1"/>
    </source>
</evidence>
<keyword evidence="7" id="KW-0413">Isomerase</keyword>
<comment type="cofactor">
    <cofactor evidence="2">
        <name>NAD(+)</name>
        <dbReference type="ChEBI" id="CHEBI:57540"/>
    </cofactor>
</comment>
<name>A0A0C3CUE1_HEBCY</name>
<dbReference type="Pfam" id="PF11957">
    <property type="entry name" value="efThoc1"/>
    <property type="match status" value="1"/>
</dbReference>
<evidence type="ECO:0000256" key="3">
    <source>
        <dbReference type="ARBA" id="ARBA00004947"/>
    </source>
</evidence>
<gene>
    <name evidence="13" type="ORF">M413DRAFT_15853</name>
</gene>
<dbReference type="STRING" id="686832.A0A0C3CUE1"/>
<dbReference type="GO" id="GO:0005829">
    <property type="term" value="C:cytosol"/>
    <property type="evidence" value="ECO:0007669"/>
    <property type="project" value="TreeGrafter"/>
</dbReference>
<evidence type="ECO:0000256" key="9">
    <source>
        <dbReference type="ARBA" id="ARBA00037955"/>
    </source>
</evidence>
<dbReference type="PANTHER" id="PTHR43725">
    <property type="entry name" value="UDP-GLUCOSE 4-EPIMERASE"/>
    <property type="match status" value="1"/>
</dbReference>
<dbReference type="Gene3D" id="3.40.50.720">
    <property type="entry name" value="NAD(P)-binding Rossmann-like Domain"/>
    <property type="match status" value="1"/>
</dbReference>
<dbReference type="GO" id="GO:0003978">
    <property type="term" value="F:UDP-glucose 4-epimerase activity"/>
    <property type="evidence" value="ECO:0007669"/>
    <property type="project" value="UniProtKB-EC"/>
</dbReference>